<dbReference type="Gene3D" id="3.40.50.720">
    <property type="entry name" value="NAD(P)-binding Rossmann-like Domain"/>
    <property type="match status" value="1"/>
</dbReference>
<dbReference type="CDD" id="cd05254">
    <property type="entry name" value="dTDP_HR_like_SDR_e"/>
    <property type="match status" value="1"/>
</dbReference>
<keyword evidence="6" id="KW-0521">NADP</keyword>
<keyword evidence="6" id="KW-0560">Oxidoreductase</keyword>
<comment type="cofactor">
    <cofactor evidence="6">
        <name>Mg(2+)</name>
        <dbReference type="ChEBI" id="CHEBI:18420"/>
    </cofactor>
    <text evidence="6">Binds 1 Mg(2+) ion per monomer.</text>
</comment>
<dbReference type="InterPro" id="IPR005913">
    <property type="entry name" value="dTDP_dehydrorham_reduct"/>
</dbReference>
<dbReference type="InterPro" id="IPR036291">
    <property type="entry name" value="NAD(P)-bd_dom_sf"/>
</dbReference>
<comment type="catalytic activity">
    <reaction evidence="5 6">
        <text>dTDP-beta-L-rhamnose + NADP(+) = dTDP-4-dehydro-beta-L-rhamnose + NADPH + H(+)</text>
        <dbReference type="Rhea" id="RHEA:21796"/>
        <dbReference type="ChEBI" id="CHEBI:15378"/>
        <dbReference type="ChEBI" id="CHEBI:57510"/>
        <dbReference type="ChEBI" id="CHEBI:57783"/>
        <dbReference type="ChEBI" id="CHEBI:58349"/>
        <dbReference type="ChEBI" id="CHEBI:62830"/>
        <dbReference type="EC" id="1.1.1.133"/>
    </reaction>
</comment>
<dbReference type="GO" id="GO:0019305">
    <property type="term" value="P:dTDP-rhamnose biosynthetic process"/>
    <property type="evidence" value="ECO:0007669"/>
    <property type="project" value="UniProtKB-UniPathway"/>
</dbReference>
<dbReference type="Gene3D" id="3.90.25.10">
    <property type="entry name" value="UDP-galactose 4-epimerase, domain 1"/>
    <property type="match status" value="1"/>
</dbReference>
<dbReference type="Proteomes" id="UP000077885">
    <property type="component" value="Unassembled WGS sequence"/>
</dbReference>
<dbReference type="OrthoDB" id="9803892at2"/>
<dbReference type="SUPFAM" id="SSF51735">
    <property type="entry name" value="NAD(P)-binding Rossmann-fold domains"/>
    <property type="match status" value="1"/>
</dbReference>
<organism evidence="8 9">
    <name type="scientific">Eikenella longinqua</name>
    <dbReference type="NCBI Taxonomy" id="1795827"/>
    <lineage>
        <taxon>Bacteria</taxon>
        <taxon>Pseudomonadati</taxon>
        <taxon>Pseudomonadota</taxon>
        <taxon>Betaproteobacteria</taxon>
        <taxon>Neisseriales</taxon>
        <taxon>Neisseriaceae</taxon>
        <taxon>Eikenella</taxon>
    </lineage>
</organism>
<dbReference type="AlphaFoldDB" id="A0A1A9S366"/>
<dbReference type="Pfam" id="PF04321">
    <property type="entry name" value="RmlD_sub_bind"/>
    <property type="match status" value="1"/>
</dbReference>
<comment type="function">
    <text evidence="6">Catalyzes the reduction of dTDP-6-deoxy-L-lyxo-4-hexulose to yield dTDP-L-rhamnose.</text>
</comment>
<dbReference type="PANTHER" id="PTHR10491:SF4">
    <property type="entry name" value="METHIONINE ADENOSYLTRANSFERASE 2 SUBUNIT BETA"/>
    <property type="match status" value="1"/>
</dbReference>
<accession>A0A1A9S366</accession>
<comment type="caution">
    <text evidence="8">The sequence shown here is derived from an EMBL/GenBank/DDBJ whole genome shotgun (WGS) entry which is preliminary data.</text>
</comment>
<keyword evidence="9" id="KW-1185">Reference proteome</keyword>
<dbReference type="UniPathway" id="UPA00124"/>
<evidence type="ECO:0000256" key="5">
    <source>
        <dbReference type="ARBA" id="ARBA00048200"/>
    </source>
</evidence>
<dbReference type="GO" id="GO:0008831">
    <property type="term" value="F:dTDP-4-dehydrorhamnose reductase activity"/>
    <property type="evidence" value="ECO:0007669"/>
    <property type="project" value="UniProtKB-EC"/>
</dbReference>
<evidence type="ECO:0000313" key="9">
    <source>
        <dbReference type="Proteomes" id="UP000077885"/>
    </source>
</evidence>
<gene>
    <name evidence="8" type="ORF">A7P95_01680</name>
</gene>
<sequence length="290" mass="31034">MKLLITGHQGQVGQALVQQAAARHFQVAAYDRSQLDIADPSAVWQAVEREQPAVIINAAAYTAVDKAESEPAAAHAANAAGPANLAHAAQHSGAALLHISTDYVFDGHTSRPYRETDAPNPQTIYGQSKLAGEQSVQAACPRHIILRTAWVFGEHGGNFVKTMLRLGRERDSLSIVADQAGAPTYAGHIAAALLHLAERTQSAHCPYGLYHFSGSPHTTWHGFAAEIFRRAAEQGILPRAPQLNAITTADYPTPACRPADSRLDCSKIHSAFGIPPSDWQSALGNLADYL</sequence>
<feature type="domain" description="RmlD-like substrate binding" evidence="7">
    <location>
        <begin position="1"/>
        <end position="287"/>
    </location>
</feature>
<comment type="similarity">
    <text evidence="2 6">Belongs to the dTDP-4-dehydrorhamnose reductase family.</text>
</comment>
<name>A0A1A9S366_9NEIS</name>
<protein>
    <recommendedName>
        <fullName evidence="4 6">dTDP-4-dehydrorhamnose reductase</fullName>
        <ecNumber evidence="3 6">1.1.1.133</ecNumber>
    </recommendedName>
</protein>
<dbReference type="RefSeq" id="WP_067590153.1">
    <property type="nucleotide sequence ID" value="NZ_LXSL01000011.1"/>
</dbReference>
<reference evidence="9" key="1">
    <citation type="submission" date="2016-05" db="EMBL/GenBank/DDBJ databases">
        <title>Draft genome of Corynebacterium afermentans subsp. afermentans LCDC 88199T.</title>
        <authorList>
            <person name="Bernier A.-M."/>
            <person name="Bernard K."/>
        </authorList>
    </citation>
    <scope>NUCLEOTIDE SEQUENCE [LARGE SCALE GENOMIC DNA]</scope>
    <source>
        <strain evidence="9">NML02-A-017</strain>
    </source>
</reference>
<dbReference type="NCBIfam" id="TIGR01214">
    <property type="entry name" value="rmlD"/>
    <property type="match status" value="1"/>
</dbReference>
<comment type="pathway">
    <text evidence="1 6">Carbohydrate biosynthesis; dTDP-L-rhamnose biosynthesis.</text>
</comment>
<dbReference type="InterPro" id="IPR029903">
    <property type="entry name" value="RmlD-like-bd"/>
</dbReference>
<dbReference type="FunFam" id="3.40.50.720:FF:000159">
    <property type="entry name" value="dTDP-4-dehydrorhamnose reductase"/>
    <property type="match status" value="1"/>
</dbReference>
<dbReference type="EMBL" id="LXSL01000011">
    <property type="protein sequence ID" value="OAM31228.1"/>
    <property type="molecule type" value="Genomic_DNA"/>
</dbReference>
<evidence type="ECO:0000256" key="2">
    <source>
        <dbReference type="ARBA" id="ARBA00010944"/>
    </source>
</evidence>
<dbReference type="STRING" id="1795827.A7P95_01680"/>
<evidence type="ECO:0000256" key="4">
    <source>
        <dbReference type="ARBA" id="ARBA00017099"/>
    </source>
</evidence>
<dbReference type="PANTHER" id="PTHR10491">
    <property type="entry name" value="DTDP-4-DEHYDRORHAMNOSE REDUCTASE"/>
    <property type="match status" value="1"/>
</dbReference>
<evidence type="ECO:0000256" key="1">
    <source>
        <dbReference type="ARBA" id="ARBA00004781"/>
    </source>
</evidence>
<evidence type="ECO:0000256" key="3">
    <source>
        <dbReference type="ARBA" id="ARBA00012929"/>
    </source>
</evidence>
<proteinExistence type="inferred from homology"/>
<evidence type="ECO:0000256" key="6">
    <source>
        <dbReference type="RuleBase" id="RU364082"/>
    </source>
</evidence>
<evidence type="ECO:0000313" key="8">
    <source>
        <dbReference type="EMBL" id="OAM31228.1"/>
    </source>
</evidence>
<evidence type="ECO:0000259" key="7">
    <source>
        <dbReference type="Pfam" id="PF04321"/>
    </source>
</evidence>
<dbReference type="EC" id="1.1.1.133" evidence="3 6"/>